<dbReference type="SUPFAM" id="SSF52540">
    <property type="entry name" value="P-loop containing nucleoside triphosphate hydrolases"/>
    <property type="match status" value="2"/>
</dbReference>
<feature type="transmembrane region" description="Helical" evidence="11">
    <location>
        <begin position="1945"/>
        <end position="1963"/>
    </location>
</feature>
<evidence type="ECO:0000313" key="14">
    <source>
        <dbReference type="EMBL" id="PAV19872.1"/>
    </source>
</evidence>
<feature type="region of interest" description="Disordered" evidence="10">
    <location>
        <begin position="1708"/>
        <end position="1769"/>
    </location>
</feature>
<dbReference type="Gene3D" id="2.70.98.10">
    <property type="match status" value="1"/>
</dbReference>
<keyword evidence="7 11" id="KW-1133">Transmembrane helix</keyword>
<feature type="transmembrane region" description="Helical" evidence="11">
    <location>
        <begin position="1841"/>
        <end position="1864"/>
    </location>
</feature>
<dbReference type="GO" id="GO:0000329">
    <property type="term" value="C:fungal-type vacuole membrane"/>
    <property type="evidence" value="ECO:0007669"/>
    <property type="project" value="TreeGrafter"/>
</dbReference>
<evidence type="ECO:0000256" key="3">
    <source>
        <dbReference type="ARBA" id="ARBA00022692"/>
    </source>
</evidence>
<feature type="transmembrane region" description="Helical" evidence="11">
    <location>
        <begin position="914"/>
        <end position="932"/>
    </location>
</feature>
<dbReference type="Gene3D" id="1.20.1610.10">
    <property type="entry name" value="alpha-1,2-mannosidases domains"/>
    <property type="match status" value="1"/>
</dbReference>
<dbReference type="FunFam" id="3.40.50.300:FF:000825">
    <property type="entry name" value="ABC bile acid transporter"/>
    <property type="match status" value="1"/>
</dbReference>
<dbReference type="GO" id="GO:0030246">
    <property type="term" value="F:carbohydrate binding"/>
    <property type="evidence" value="ECO:0007669"/>
    <property type="project" value="InterPro"/>
</dbReference>
<dbReference type="Pfam" id="PF00005">
    <property type="entry name" value="ABC_tran"/>
    <property type="match status" value="2"/>
</dbReference>
<dbReference type="PANTHER" id="PTHR24223">
    <property type="entry name" value="ATP-BINDING CASSETTE SUB-FAMILY C"/>
    <property type="match status" value="1"/>
</dbReference>
<dbReference type="GO" id="GO:0005524">
    <property type="term" value="F:ATP binding"/>
    <property type="evidence" value="ECO:0007669"/>
    <property type="project" value="UniProtKB-KW"/>
</dbReference>
<dbReference type="SUPFAM" id="SSF90123">
    <property type="entry name" value="ABC transporter transmembrane region"/>
    <property type="match status" value="2"/>
</dbReference>
<feature type="transmembrane region" description="Helical" evidence="11">
    <location>
        <begin position="1107"/>
        <end position="1127"/>
    </location>
</feature>
<dbReference type="InterPro" id="IPR011527">
    <property type="entry name" value="ABC1_TM_dom"/>
</dbReference>
<dbReference type="Pfam" id="PF07971">
    <property type="entry name" value="Glyco_hydro_92"/>
    <property type="match status" value="1"/>
</dbReference>
<dbReference type="InterPro" id="IPR041371">
    <property type="entry name" value="GH92_N"/>
</dbReference>
<feature type="transmembrane region" description="Helical" evidence="11">
    <location>
        <begin position="1793"/>
        <end position="1815"/>
    </location>
</feature>
<dbReference type="SMART" id="SM00382">
    <property type="entry name" value="AAA"/>
    <property type="match status" value="2"/>
</dbReference>
<dbReference type="PANTHER" id="PTHR24223:SF353">
    <property type="entry name" value="ABC TRANSPORTER ATP-BINDING PROTEIN_PERMEASE VMR1-RELATED"/>
    <property type="match status" value="1"/>
</dbReference>
<evidence type="ECO:0000256" key="1">
    <source>
        <dbReference type="ARBA" id="ARBA00004141"/>
    </source>
</evidence>
<keyword evidence="5" id="KW-0547">Nucleotide-binding</keyword>
<accession>A0A286UJX3</accession>
<dbReference type="InterPro" id="IPR014718">
    <property type="entry name" value="GH-type_carb-bd"/>
</dbReference>
<dbReference type="InterPro" id="IPR050173">
    <property type="entry name" value="ABC_transporter_C-like"/>
</dbReference>
<dbReference type="InterPro" id="IPR017871">
    <property type="entry name" value="ABC_transporter-like_CS"/>
</dbReference>
<name>A0A286UJX3_9AGAM</name>
<dbReference type="STRING" id="2282107.A0A286UJX3"/>
<feature type="transmembrane region" description="Helical" evidence="11">
    <location>
        <begin position="944"/>
        <end position="963"/>
    </location>
</feature>
<reference evidence="14 15" key="1">
    <citation type="journal article" date="2017" name="Mol. Ecol.">
        <title>Comparative and population genomic landscape of Phellinus noxius: A hypervariable fungus causing root rot in trees.</title>
        <authorList>
            <person name="Chung C.L."/>
            <person name="Lee T.J."/>
            <person name="Akiba M."/>
            <person name="Lee H.H."/>
            <person name="Kuo T.H."/>
            <person name="Liu D."/>
            <person name="Ke H.M."/>
            <person name="Yokoi T."/>
            <person name="Roa M.B."/>
            <person name="Lu M.J."/>
            <person name="Chang Y.Y."/>
            <person name="Ann P.J."/>
            <person name="Tsai J.N."/>
            <person name="Chen C.Y."/>
            <person name="Tzean S.S."/>
            <person name="Ota Y."/>
            <person name="Hattori T."/>
            <person name="Sahashi N."/>
            <person name="Liou R.F."/>
            <person name="Kikuchi T."/>
            <person name="Tsai I.J."/>
        </authorList>
    </citation>
    <scope>NUCLEOTIDE SEQUENCE [LARGE SCALE GENOMIC DNA]</scope>
    <source>
        <strain evidence="14 15">FFPRI411160</strain>
    </source>
</reference>
<feature type="compositionally biased region" description="Basic and acidic residues" evidence="10">
    <location>
        <begin position="1714"/>
        <end position="1730"/>
    </location>
</feature>
<keyword evidence="15" id="KW-1185">Reference proteome</keyword>
<dbReference type="CDD" id="cd03250">
    <property type="entry name" value="ABCC_MRP_domain1"/>
    <property type="match status" value="1"/>
</dbReference>
<dbReference type="GO" id="GO:0140359">
    <property type="term" value="F:ABC-type transporter activity"/>
    <property type="evidence" value="ECO:0007669"/>
    <property type="project" value="InterPro"/>
</dbReference>
<evidence type="ECO:0000256" key="8">
    <source>
        <dbReference type="ARBA" id="ARBA00023136"/>
    </source>
</evidence>
<dbReference type="PROSITE" id="PS00211">
    <property type="entry name" value="ABC_TRANSPORTER_1"/>
    <property type="match status" value="1"/>
</dbReference>
<protein>
    <submittedName>
        <fullName evidence="14">Multidrug resistance-associated ABC transporter</fullName>
    </submittedName>
</protein>
<feature type="transmembrane region" description="Helical" evidence="11">
    <location>
        <begin position="1350"/>
        <end position="1377"/>
    </location>
</feature>
<evidence type="ECO:0000256" key="11">
    <source>
        <dbReference type="SAM" id="Phobius"/>
    </source>
</evidence>
<feature type="compositionally biased region" description="Basic and acidic residues" evidence="10">
    <location>
        <begin position="1208"/>
        <end position="1221"/>
    </location>
</feature>
<dbReference type="Gene3D" id="3.40.50.300">
    <property type="entry name" value="P-loop containing nucleotide triphosphate hydrolases"/>
    <property type="match status" value="2"/>
</dbReference>
<dbReference type="InterPro" id="IPR012939">
    <property type="entry name" value="Glyco_hydro_92"/>
</dbReference>
<feature type="transmembrane region" description="Helical" evidence="11">
    <location>
        <begin position="975"/>
        <end position="992"/>
    </location>
</feature>
<dbReference type="EMBL" id="NBII01000004">
    <property type="protein sequence ID" value="PAV19872.1"/>
    <property type="molecule type" value="Genomic_DNA"/>
</dbReference>
<keyword evidence="8 11" id="KW-0472">Membrane</keyword>
<dbReference type="InterPro" id="IPR027417">
    <property type="entry name" value="P-loop_NTPase"/>
</dbReference>
<feature type="region of interest" description="Disordered" evidence="10">
    <location>
        <begin position="1204"/>
        <end position="1225"/>
    </location>
</feature>
<organism evidence="14 15">
    <name type="scientific">Pyrrhoderma noxium</name>
    <dbReference type="NCBI Taxonomy" id="2282107"/>
    <lineage>
        <taxon>Eukaryota</taxon>
        <taxon>Fungi</taxon>
        <taxon>Dikarya</taxon>
        <taxon>Basidiomycota</taxon>
        <taxon>Agaricomycotina</taxon>
        <taxon>Agaricomycetes</taxon>
        <taxon>Hymenochaetales</taxon>
        <taxon>Hymenochaetaceae</taxon>
        <taxon>Pyrrhoderma</taxon>
    </lineage>
</organism>
<dbReference type="FunFam" id="3.40.50.300:FF:001354">
    <property type="entry name" value="ATP-binding cassette (ABC) transporter, putative"/>
    <property type="match status" value="1"/>
</dbReference>
<dbReference type="PROSITE" id="PS50893">
    <property type="entry name" value="ABC_TRANSPORTER_2"/>
    <property type="match status" value="2"/>
</dbReference>
<feature type="transmembrane region" description="Helical" evidence="11">
    <location>
        <begin position="880"/>
        <end position="902"/>
    </location>
</feature>
<feature type="compositionally biased region" description="Low complexity" evidence="10">
    <location>
        <begin position="1748"/>
        <end position="1759"/>
    </location>
</feature>
<feature type="compositionally biased region" description="Basic and acidic residues" evidence="10">
    <location>
        <begin position="1760"/>
        <end position="1769"/>
    </location>
</feature>
<dbReference type="Gene3D" id="1.20.1050.60">
    <property type="entry name" value="alpha-1,2-mannosidase"/>
    <property type="match status" value="1"/>
</dbReference>
<sequence>MDTDSPHNQAGYDANSTFNATGFSQLHDSGTGGGVPLSNFKLWPFASCNSTFESCQTSINGRKAKRKILSDGSPDDAASPGYFSTNLSTGVRVELTSTRRTALHKYTFPVSSEQPRIVVDITNDGQQSSTNPFMTIDPGSGHVVGGAEFAASFGPGRYSVFACVDFRGEGYNFTTPTEYGTWLGNFPVRFATNLQQVYFGFISELGALLTFPRNPDPKSTTTILARVGVSFISTDQACSNAESEIPDFDFEATLASSQAQWRDILQRVHVKDDNVDADIVELLYSSLYRTHISPADYTDENPKWNSTEPYFDSLYCNWDTFRTLYPLFSLHDPETFARIVRGQINIQQHEGWLPECRGATAQHFIQGGSNADPILGEFFVKFHNFSDALNVSATDLYNALLADAEDQPPNWDLQGRQANIWKLIGYIPGDIWETSGTNTKQVSRTLEHAFGDFAISQVAQILGKSDDVAKYQNRSSNFVNVWNSNTTVPNGPSFVKGMMQPRFANGTFNHTDPRHCSVNDPLESTCFLNAANRDGFYESSPLVYSQFVPHDTARLIELQGGDKNFISRLDFLFDENYFDATDEPSQQIPFMYHYANRPGLSTQRSRQVIAVDFNTSVNGLPGNDDSGAMASYAFFYLSGLYPVPSTRQFLLSSPYFPEISFFNPLFNTTTTIITHGFKGNPPDGTGGNVFVKNVTVNNKTYKSTCYLDWDVFEEGSTVELTLSEDISLGCGDGPNALPPSLSTGGFLKPLDLHPLVVPSQLDSSLHTIRSHSFCFEQVAWDGSSWWRYDRLLRKSSHNTEAFSPLHISAVCASLALSVAVFLFESRSQEGKLKLPAHDEDFLNGALEVDDPFNVTKPEDIIDGDPIRENEFWAAIRLRKVFLSLVLLILSFVQTVGFGWAIIADENIRNIVSNGVLSVFAIYTFVISVLAIGHNEIFWHGRFTVHLAALTTTALVLLAAISILPSSLTPETPQRIVWYTSLALWLVSFWLSVHMRRGPSLHFPPERIYADKVVAGTTAFSEDNVCGIVGASPWEVILFSYTTKVVMLGYTAESLEIGDLPIVPGSMRATSLFSRMKVALRRYRWRSVTKGSGWQLAYQIIRVNGSMFIIQTALVVVSAVLFYTPAFFLRQFVHYLEGDPERKDPSWGWVYCAGLFALNAISFLVTGQLWSLSTTSLQVSIKVQLNTILFAKTLVRKDIASSAASNADKQGEENAKDGKGDTEEGEFSSKAQIMTLMTTDVDRVSEVAWHLFALLDSPIEILIGTIFLYNLLGVSCFVGLAATCLFLPMNHYASKVVVVAQDNLMKARDERVALMNEVLGAIRMLKFMAWERSFEARVLKIREKELKYQRLNYIIETLFNSIWNASPLLVTLVSFWHFTVIRHQTLSPSIAFTSIAIFSELKFALNALPETLINMLQSFVSLRRIEKYLETAEVEPVQPLDGVQHPIVFQSATVTWPQDRSGSSSNASSIASTPRRKFSLIDLNLNFPAGELSLICGKLGSGKTLLLLSLLGEADLLAGQVSCPRSPPNIIASFEGVIPPPEEWIVNGACAYVPQAAWLQNATIRENIIFNLPFVADRYQETLEACALVNDLKILEDGDESEIGERGVNLSGGQKARVSLARAIYSRASILLLDDVLSAVDAHTAQHLYNECLRGNLMKGRTVILVSHHVQLCAPGAHYVVSLDNGRVTFAGNSTEFISSGTMAGLVQSEQVDAEAPKEESQEEKVIEDLPSKVASSAASVNEDTSPNSETESTLAASSEADTKAVEKKKAPRKLIEEEKRAVGRIGREIWKTYFSAVGGTFYWILLVVSILLTAASPVAENGWLSYWSGLSETHKDVKGPLYYISIYALITLIGLIVSTIRWFILYLGSIHASTVLYKKLLETVLFAQIRFHDTVSRGRLLNRFGKDFEGIDSSLSDNFGRSVFYFTSVCTTFVTITVVGGPTFFFAALVIGALYYNVAKVYGQCSRDMRRLDSVSRSPLYSIYGETIAGVPIIRAFGASSKFLREMLKCVDTNSNPYYWLWGVNRWVSTRFNLLSSVVVGITAIIALVNPRIDASLAGFTLAFASTVTSDLLFMVRRFVGLEQSMVAVERVKEYSELPNEGPEFIEPRPPAAWPTEGSIEVSELVIRYAPDLPDVLHKLSFKVNPGEKVGILGRTGSGKSTLALSFFRFVEATEGRIVVDGVDISTIGLTDLRSKLTIIPQDPTILSGTLRSTLDVFNEYEDVEIFEALRRVHLIPPTETEVEADEENVNVFRDLDSPVSEGGENFSTGEKQLLCMARAILKRSKVLVMDEATASVDYATDELIGKTIRHEFAQSTILTIAHRLRTVIDYDRVMLLDQGRIAEFDSPAKLLSDPSSKFYALCKAAGRNEFAMLKKMAGVA</sequence>
<feature type="transmembrane region" description="Helical" evidence="11">
    <location>
        <begin position="1266"/>
        <end position="1291"/>
    </location>
</feature>
<evidence type="ECO:0000256" key="2">
    <source>
        <dbReference type="ARBA" id="ARBA00022448"/>
    </source>
</evidence>
<evidence type="ECO:0000256" key="6">
    <source>
        <dbReference type="ARBA" id="ARBA00022840"/>
    </source>
</evidence>
<feature type="domain" description="ABC transporter" evidence="12">
    <location>
        <begin position="2120"/>
        <end position="2364"/>
    </location>
</feature>
<dbReference type="InterPro" id="IPR005887">
    <property type="entry name" value="GH92_a_mannosidase_put"/>
</dbReference>
<evidence type="ECO:0000313" key="15">
    <source>
        <dbReference type="Proteomes" id="UP000217199"/>
    </source>
</evidence>
<dbReference type="PROSITE" id="PS50929">
    <property type="entry name" value="ABC_TM1F"/>
    <property type="match status" value="2"/>
</dbReference>
<keyword evidence="9" id="KW-0325">Glycoprotein</keyword>
<evidence type="ECO:0000256" key="7">
    <source>
        <dbReference type="ARBA" id="ARBA00022989"/>
    </source>
</evidence>
<evidence type="ECO:0000259" key="13">
    <source>
        <dbReference type="PROSITE" id="PS50929"/>
    </source>
</evidence>
<comment type="caution">
    <text evidence="14">The sequence shown here is derived from an EMBL/GenBank/DDBJ whole genome shotgun (WGS) entry which is preliminary data.</text>
</comment>
<dbReference type="CDD" id="cd18596">
    <property type="entry name" value="ABC_6TM_VMR1_D1_like"/>
    <property type="match status" value="1"/>
</dbReference>
<dbReference type="InterPro" id="IPR036640">
    <property type="entry name" value="ABC1_TM_sf"/>
</dbReference>
<comment type="subcellular location">
    <subcellularLocation>
        <location evidence="1">Membrane</location>
        <topology evidence="1">Multi-pass membrane protein</topology>
    </subcellularLocation>
</comment>
<keyword evidence="4" id="KW-0677">Repeat</keyword>
<evidence type="ECO:0000259" key="12">
    <source>
        <dbReference type="PROSITE" id="PS50893"/>
    </source>
</evidence>
<dbReference type="Proteomes" id="UP000217199">
    <property type="component" value="Unassembled WGS sequence"/>
</dbReference>
<dbReference type="FunFam" id="1.20.1560.10:FF:000013">
    <property type="entry name" value="ABC transporter C family member 2"/>
    <property type="match status" value="1"/>
</dbReference>
<evidence type="ECO:0000256" key="9">
    <source>
        <dbReference type="ARBA" id="ARBA00023180"/>
    </source>
</evidence>
<proteinExistence type="predicted"/>
<feature type="domain" description="ABC transmembrane type-1" evidence="13">
    <location>
        <begin position="1108"/>
        <end position="1416"/>
    </location>
</feature>
<dbReference type="SUPFAM" id="SSF48208">
    <property type="entry name" value="Six-hairpin glycosidases"/>
    <property type="match status" value="1"/>
</dbReference>
<dbReference type="Gene3D" id="3.30.2080.10">
    <property type="entry name" value="GH92 mannosidase domain"/>
    <property type="match status" value="1"/>
</dbReference>
<keyword evidence="3 11" id="KW-0812">Transmembrane</keyword>
<feature type="transmembrane region" description="Helical" evidence="11">
    <location>
        <begin position="2055"/>
        <end position="2076"/>
    </location>
</feature>
<feature type="transmembrane region" description="Helical" evidence="11">
    <location>
        <begin position="1147"/>
        <end position="1171"/>
    </location>
</feature>
<dbReference type="InterPro" id="IPR008928">
    <property type="entry name" value="6-hairpin_glycosidase_sf"/>
</dbReference>
<dbReference type="GO" id="GO:0016887">
    <property type="term" value="F:ATP hydrolysis activity"/>
    <property type="evidence" value="ECO:0007669"/>
    <property type="project" value="InterPro"/>
</dbReference>
<evidence type="ECO:0000256" key="5">
    <source>
        <dbReference type="ARBA" id="ARBA00022741"/>
    </source>
</evidence>
<dbReference type="OrthoDB" id="6500128at2759"/>
<dbReference type="Pfam" id="PF17678">
    <property type="entry name" value="Glyco_hydro_92N"/>
    <property type="match status" value="1"/>
</dbReference>
<gene>
    <name evidence="14" type="ORF">PNOK_0480600</name>
</gene>
<feature type="transmembrane region" description="Helical" evidence="11">
    <location>
        <begin position="2032"/>
        <end position="2049"/>
    </location>
</feature>
<evidence type="ECO:0000256" key="4">
    <source>
        <dbReference type="ARBA" id="ARBA00022737"/>
    </source>
</evidence>
<dbReference type="InParanoid" id="A0A286UJX3"/>
<dbReference type="InterPro" id="IPR003593">
    <property type="entry name" value="AAA+_ATPase"/>
</dbReference>
<feature type="compositionally biased region" description="Polar residues" evidence="10">
    <location>
        <begin position="1733"/>
        <end position="1747"/>
    </location>
</feature>
<feature type="domain" description="ABC transporter" evidence="12">
    <location>
        <begin position="1464"/>
        <end position="1709"/>
    </location>
</feature>
<dbReference type="CDD" id="cd18604">
    <property type="entry name" value="ABC_6TM_VMR1_D2_like"/>
    <property type="match status" value="1"/>
</dbReference>
<dbReference type="NCBIfam" id="TIGR01180">
    <property type="entry name" value="aman2_put"/>
    <property type="match status" value="1"/>
</dbReference>
<dbReference type="CDD" id="cd03244">
    <property type="entry name" value="ABCC_MRP_domain2"/>
    <property type="match status" value="1"/>
</dbReference>
<keyword evidence="2" id="KW-0813">Transport</keyword>
<dbReference type="InterPro" id="IPR003439">
    <property type="entry name" value="ABC_transporter-like_ATP-bd"/>
</dbReference>
<dbReference type="GO" id="GO:0005975">
    <property type="term" value="P:carbohydrate metabolic process"/>
    <property type="evidence" value="ECO:0007669"/>
    <property type="project" value="InterPro"/>
</dbReference>
<dbReference type="Gene3D" id="1.20.1560.10">
    <property type="entry name" value="ABC transporter type 1, transmembrane domain"/>
    <property type="match status" value="2"/>
</dbReference>
<feature type="domain" description="ABC transmembrane type-1" evidence="13">
    <location>
        <begin position="1804"/>
        <end position="2084"/>
    </location>
</feature>
<keyword evidence="6" id="KW-0067">ATP-binding</keyword>
<evidence type="ECO:0000256" key="10">
    <source>
        <dbReference type="SAM" id="MobiDB-lite"/>
    </source>
</evidence>
<dbReference type="Pfam" id="PF00664">
    <property type="entry name" value="ABC_membrane"/>
    <property type="match status" value="2"/>
</dbReference>